<reference evidence="4 5" key="1">
    <citation type="journal article" date="2018" name="J. Microbiol.">
        <title>Baekduia soli gen. nov., sp. nov., a novel bacterium isolated from the soil of Baekdu Mountain and proposal of a novel family name, Baekduiaceae fam. nov.</title>
        <authorList>
            <person name="An D.S."/>
            <person name="Siddiqi M.Z."/>
            <person name="Kim K.H."/>
            <person name="Yu H.S."/>
            <person name="Im W.T."/>
        </authorList>
    </citation>
    <scope>NUCLEOTIDE SEQUENCE [LARGE SCALE GENOMIC DNA]</scope>
    <source>
        <strain evidence="4 5">BR7-21</strain>
    </source>
</reference>
<keyword evidence="3" id="KW-0812">Transmembrane</keyword>
<evidence type="ECO:0000256" key="2">
    <source>
        <dbReference type="SAM" id="MobiDB-lite"/>
    </source>
</evidence>
<protein>
    <submittedName>
        <fullName evidence="4">Septum formation initiator family protein</fullName>
    </submittedName>
</protein>
<sequence>MASARQSAAARERTRPRPDPPSRRPRAIPGGARGIRWDRVGRVALLIVLFGVVALYVGPSISFFHTYRDAQARRAEVRQLQHENERLRARRKALQDPRTLEREARRLGLVKPGERPYIVKGLPGDR</sequence>
<accession>A0A5B8U383</accession>
<organism evidence="4 5">
    <name type="scientific">Baekduia soli</name>
    <dbReference type="NCBI Taxonomy" id="496014"/>
    <lineage>
        <taxon>Bacteria</taxon>
        <taxon>Bacillati</taxon>
        <taxon>Actinomycetota</taxon>
        <taxon>Thermoleophilia</taxon>
        <taxon>Solirubrobacterales</taxon>
        <taxon>Baekduiaceae</taxon>
        <taxon>Baekduia</taxon>
    </lineage>
</organism>
<evidence type="ECO:0000313" key="4">
    <source>
        <dbReference type="EMBL" id="QEC47504.1"/>
    </source>
</evidence>
<dbReference type="Proteomes" id="UP000321805">
    <property type="component" value="Chromosome"/>
</dbReference>
<evidence type="ECO:0000256" key="3">
    <source>
        <dbReference type="SAM" id="Phobius"/>
    </source>
</evidence>
<feature type="region of interest" description="Disordered" evidence="2">
    <location>
        <begin position="1"/>
        <end position="32"/>
    </location>
</feature>
<dbReference type="Pfam" id="PF04977">
    <property type="entry name" value="DivIC"/>
    <property type="match status" value="1"/>
</dbReference>
<feature type="transmembrane region" description="Helical" evidence="3">
    <location>
        <begin position="43"/>
        <end position="64"/>
    </location>
</feature>
<evidence type="ECO:0000313" key="5">
    <source>
        <dbReference type="Proteomes" id="UP000321805"/>
    </source>
</evidence>
<keyword evidence="3" id="KW-1133">Transmembrane helix</keyword>
<evidence type="ECO:0000256" key="1">
    <source>
        <dbReference type="SAM" id="Coils"/>
    </source>
</evidence>
<feature type="compositionally biased region" description="Basic and acidic residues" evidence="2">
    <location>
        <begin position="10"/>
        <end position="22"/>
    </location>
</feature>
<proteinExistence type="predicted"/>
<keyword evidence="3" id="KW-0472">Membrane</keyword>
<gene>
    <name evidence="4" type="ORF">FSW04_07880</name>
</gene>
<dbReference type="RefSeq" id="WP_146918033.1">
    <property type="nucleotide sequence ID" value="NZ_CP042430.1"/>
</dbReference>
<keyword evidence="1" id="KW-0175">Coiled coil</keyword>
<dbReference type="AlphaFoldDB" id="A0A5B8U383"/>
<dbReference type="EMBL" id="CP042430">
    <property type="protein sequence ID" value="QEC47504.1"/>
    <property type="molecule type" value="Genomic_DNA"/>
</dbReference>
<dbReference type="OrthoDB" id="5244222at2"/>
<dbReference type="KEGG" id="bsol:FSW04_07880"/>
<name>A0A5B8U383_9ACTN</name>
<keyword evidence="5" id="KW-1185">Reference proteome</keyword>
<feature type="coiled-coil region" evidence="1">
    <location>
        <begin position="70"/>
        <end position="97"/>
    </location>
</feature>
<dbReference type="InterPro" id="IPR007060">
    <property type="entry name" value="FtsL/DivIC"/>
</dbReference>